<dbReference type="AlphaFoldDB" id="A4GHZ1"/>
<accession>A4GHZ1</accession>
<reference evidence="1" key="1">
    <citation type="journal article" date="2007" name="Environ. Microbiol.">
        <title>Proteorhodopsin photosystem gene clusters exhibit co-evolutionary trends and shared ancestry among diverse marine microbial phyla.</title>
        <authorList>
            <person name="McCarren J."/>
            <person name="Delong E.F."/>
        </authorList>
    </citation>
    <scope>NUCLEOTIDE SEQUENCE</scope>
</reference>
<organism evidence="1">
    <name type="scientific">uncultured marine bacterium EB0_39H12</name>
    <dbReference type="NCBI Taxonomy" id="415437"/>
    <lineage>
        <taxon>Bacteria</taxon>
        <taxon>environmental samples</taxon>
    </lineage>
</organism>
<evidence type="ECO:0000313" key="1">
    <source>
        <dbReference type="EMBL" id="ABL97702.1"/>
    </source>
</evidence>
<proteinExistence type="predicted"/>
<protein>
    <submittedName>
        <fullName evidence="1">Uncharacterized protein</fullName>
    </submittedName>
</protein>
<gene>
    <name evidence="1" type="ORF">MBMO_EB0-39H12.0078</name>
</gene>
<sequence length="113" mass="13628">MNTQRFELTEDEIRLIALYRKKELTDANYKDDRILNIKQSMEFIDKFRVLIEAEREMKINSEIIYRYLFRVLSLFKDRCNYFGLDARTHVLDILDETEKGSPSSENERRPSLN</sequence>
<dbReference type="EMBL" id="EF089399">
    <property type="protein sequence ID" value="ABL97702.1"/>
    <property type="molecule type" value="Genomic_DNA"/>
</dbReference>
<name>A4GHZ1_9BACT</name>